<organism evidence="2 3">
    <name type="scientific">Mucilaginibacter aquariorum</name>
    <dbReference type="NCBI Taxonomy" id="2967225"/>
    <lineage>
        <taxon>Bacteria</taxon>
        <taxon>Pseudomonadati</taxon>
        <taxon>Bacteroidota</taxon>
        <taxon>Sphingobacteriia</taxon>
        <taxon>Sphingobacteriales</taxon>
        <taxon>Sphingobacteriaceae</taxon>
        <taxon>Mucilaginibacter</taxon>
    </lineage>
</organism>
<gene>
    <name evidence="2" type="ORF">NPE20_10600</name>
</gene>
<dbReference type="Proteomes" id="UP001204376">
    <property type="component" value="Unassembled WGS sequence"/>
</dbReference>
<evidence type="ECO:0000313" key="2">
    <source>
        <dbReference type="EMBL" id="MCQ6958412.1"/>
    </source>
</evidence>
<dbReference type="Pfam" id="PF10686">
    <property type="entry name" value="YAcAr"/>
    <property type="match status" value="1"/>
</dbReference>
<evidence type="ECO:0000259" key="1">
    <source>
        <dbReference type="Pfam" id="PF10686"/>
    </source>
</evidence>
<evidence type="ECO:0000313" key="3">
    <source>
        <dbReference type="Proteomes" id="UP001204376"/>
    </source>
</evidence>
<accession>A0ABT1T1C1</accession>
<dbReference type="RefSeq" id="WP_256538586.1">
    <property type="nucleotide sequence ID" value="NZ_JANHOH010000001.1"/>
</dbReference>
<dbReference type="Gene3D" id="3.40.50.450">
    <property type="match status" value="1"/>
</dbReference>
<reference evidence="2 3" key="1">
    <citation type="submission" date="2022-07" db="EMBL/GenBank/DDBJ databases">
        <title>Mucilaginibacter sp. JC4.</title>
        <authorList>
            <person name="Le V."/>
            <person name="Ko S.-R."/>
            <person name="Ahn C.-Y."/>
            <person name="Oh H.-M."/>
        </authorList>
    </citation>
    <scope>NUCLEOTIDE SEQUENCE [LARGE SCALE GENOMIC DNA]</scope>
    <source>
        <strain evidence="2 3">JC4</strain>
    </source>
</reference>
<proteinExistence type="predicted"/>
<sequence>MEIFRLIIAGGRDFSDYQLLQKKADVMLSSKRFSHTIEIVSGKAKGADTLGEQYAKANGFAVKEFPADWQIGKSAGYVRNSEMATYADACICFWNGKSKGTKHMIDLATAKGIPLRVIHY</sequence>
<comment type="caution">
    <text evidence="2">The sequence shown here is derived from an EMBL/GenBank/DDBJ whole genome shotgun (WGS) entry which is preliminary data.</text>
</comment>
<name>A0ABT1T1C1_9SPHI</name>
<dbReference type="EMBL" id="JANHOH010000001">
    <property type="protein sequence ID" value="MCQ6958412.1"/>
    <property type="molecule type" value="Genomic_DNA"/>
</dbReference>
<dbReference type="InterPro" id="IPR019627">
    <property type="entry name" value="YAcAr"/>
</dbReference>
<feature type="domain" description="YspA cpYpsA-related SLOG" evidence="1">
    <location>
        <begin position="5"/>
        <end position="70"/>
    </location>
</feature>
<protein>
    <submittedName>
        <fullName evidence="2">DUF2493 domain-containing protein</fullName>
    </submittedName>
</protein>
<keyword evidence="3" id="KW-1185">Reference proteome</keyword>